<evidence type="ECO:0000256" key="8">
    <source>
        <dbReference type="ARBA" id="ARBA00023211"/>
    </source>
</evidence>
<keyword evidence="8 11" id="KW-0464">Manganese</keyword>
<dbReference type="NCBIfam" id="TIGR00287">
    <property type="entry name" value="cas1"/>
    <property type="match status" value="1"/>
</dbReference>
<keyword evidence="14" id="KW-1185">Reference proteome</keyword>
<protein>
    <recommendedName>
        <fullName evidence="11">CRISPR-associated endonuclease Cas1</fullName>
        <ecNumber evidence="11">3.1.-.-</ecNumber>
    </recommendedName>
</protein>
<dbReference type="Gene3D" id="1.20.120.920">
    <property type="entry name" value="CRISPR-associated endonuclease Cas1, C-terminal domain"/>
    <property type="match status" value="1"/>
</dbReference>
<organism evidence="13 14">
    <name type="scientific">Corynebacterium durum F0235</name>
    <dbReference type="NCBI Taxonomy" id="1035195"/>
    <lineage>
        <taxon>Bacteria</taxon>
        <taxon>Bacillati</taxon>
        <taxon>Actinomycetota</taxon>
        <taxon>Actinomycetes</taxon>
        <taxon>Mycobacteriales</taxon>
        <taxon>Corynebacteriaceae</taxon>
        <taxon>Corynebacterium</taxon>
    </lineage>
</organism>
<evidence type="ECO:0000256" key="9">
    <source>
        <dbReference type="ARBA" id="ARBA00025589"/>
    </source>
</evidence>
<dbReference type="GO" id="GO:0046872">
    <property type="term" value="F:metal ion binding"/>
    <property type="evidence" value="ECO:0007669"/>
    <property type="project" value="UniProtKB-UniRule"/>
</dbReference>
<feature type="binding site" evidence="11">
    <location>
        <position position="455"/>
    </location>
    <ligand>
        <name>Mn(2+)</name>
        <dbReference type="ChEBI" id="CHEBI:29035"/>
    </ligand>
</feature>
<dbReference type="GO" id="GO:0016787">
    <property type="term" value="F:hydrolase activity"/>
    <property type="evidence" value="ECO:0007669"/>
    <property type="project" value="UniProtKB-KW"/>
</dbReference>
<dbReference type="eggNOG" id="COG3344">
    <property type="taxonomic scope" value="Bacteria"/>
</dbReference>
<dbReference type="InterPro" id="IPR043128">
    <property type="entry name" value="Rev_trsase/Diguanyl_cyclase"/>
</dbReference>
<evidence type="ECO:0000256" key="11">
    <source>
        <dbReference type="HAMAP-Rule" id="MF_01470"/>
    </source>
</evidence>
<dbReference type="CDD" id="cd09634">
    <property type="entry name" value="Cas1_I-II-III"/>
    <property type="match status" value="1"/>
</dbReference>
<dbReference type="AlphaFoldDB" id="L1MFC3"/>
<evidence type="ECO:0000256" key="3">
    <source>
        <dbReference type="ARBA" id="ARBA00022759"/>
    </source>
</evidence>
<accession>L1MFC3</accession>
<evidence type="ECO:0000256" key="10">
    <source>
        <dbReference type="ARBA" id="ARBA00038592"/>
    </source>
</evidence>
<dbReference type="SUPFAM" id="SSF56672">
    <property type="entry name" value="DNA/RNA polymerases"/>
    <property type="match status" value="1"/>
</dbReference>
<dbReference type="GO" id="GO:0043571">
    <property type="term" value="P:maintenance of CRISPR repeat elements"/>
    <property type="evidence" value="ECO:0007669"/>
    <property type="project" value="UniProtKB-UniRule"/>
</dbReference>
<evidence type="ECO:0000256" key="4">
    <source>
        <dbReference type="ARBA" id="ARBA00022801"/>
    </source>
</evidence>
<dbReference type="PROSITE" id="PS50878">
    <property type="entry name" value="RT_POL"/>
    <property type="match status" value="1"/>
</dbReference>
<comment type="function">
    <text evidence="11">CRISPR (clustered regularly interspaced short palindromic repeat), is an adaptive immune system that provides protection against mobile genetic elements (viruses, transposable elements and conjugative plasmids). CRISPR clusters contain spacers, sequences complementary to antecedent mobile elements, and target invading nucleic acids. CRISPR clusters are transcribed and processed into CRISPR RNA (crRNA). Acts as a dsDNA endonuclease. Involved in the integration of spacer DNA into the CRISPR cassette.</text>
</comment>
<keyword evidence="6 11" id="KW-0051">Antiviral defense</keyword>
<evidence type="ECO:0000313" key="13">
    <source>
        <dbReference type="EMBL" id="EKX89922.1"/>
    </source>
</evidence>
<reference evidence="13 14" key="1">
    <citation type="submission" date="2012-05" db="EMBL/GenBank/DDBJ databases">
        <authorList>
            <person name="Weinstock G."/>
            <person name="Sodergren E."/>
            <person name="Lobos E.A."/>
            <person name="Fulton L."/>
            <person name="Fulton R."/>
            <person name="Courtney L."/>
            <person name="Fronick C."/>
            <person name="O'Laughlin M."/>
            <person name="Godfrey J."/>
            <person name="Wilson R.M."/>
            <person name="Miner T."/>
            <person name="Farmer C."/>
            <person name="Delehaunty K."/>
            <person name="Cordes M."/>
            <person name="Minx P."/>
            <person name="Tomlinson C."/>
            <person name="Chen J."/>
            <person name="Wollam A."/>
            <person name="Pepin K.H."/>
            <person name="Bhonagiri V."/>
            <person name="Zhang X."/>
            <person name="Suruliraj S."/>
            <person name="Warren W."/>
            <person name="Mitreva M."/>
            <person name="Mardis E.R."/>
            <person name="Wilson R.K."/>
        </authorList>
    </citation>
    <scope>NUCLEOTIDE SEQUENCE [LARGE SCALE GENOMIC DNA]</scope>
    <source>
        <strain evidence="13 14">F0235</strain>
    </source>
</reference>
<proteinExistence type="inferred from homology"/>
<dbReference type="InterPro" id="IPR050646">
    <property type="entry name" value="Cas1"/>
</dbReference>
<comment type="function">
    <text evidence="9">Poorly processive, error-prone DNA polymerase involved in untargeted mutagenesis. Copies undamaged DNA at stalled replication forks, which arise in vivo from mismatched or misaligned primer ends. These misaligned primers can be extended by PolIV. Exhibits no 3'-5' exonuclease (proofreading) activity. May be involved in translesional synthesis, in conjunction with the beta clamp from PolIII.</text>
</comment>
<evidence type="ECO:0000313" key="14">
    <source>
        <dbReference type="Proteomes" id="UP000010445"/>
    </source>
</evidence>
<evidence type="ECO:0000256" key="1">
    <source>
        <dbReference type="ARBA" id="ARBA00022722"/>
    </source>
</evidence>
<evidence type="ECO:0000256" key="7">
    <source>
        <dbReference type="ARBA" id="ARBA00023125"/>
    </source>
</evidence>
<dbReference type="PATRIC" id="fig|1035195.3.peg.1458"/>
<dbReference type="GO" id="GO:0004519">
    <property type="term" value="F:endonuclease activity"/>
    <property type="evidence" value="ECO:0007669"/>
    <property type="project" value="UniProtKB-UniRule"/>
</dbReference>
<comment type="similarity">
    <text evidence="11">Belongs to the CRISPR-associated endonuclease Cas1 family.</text>
</comment>
<dbReference type="EMBL" id="AMEM01000019">
    <property type="protein sequence ID" value="EKX89922.1"/>
    <property type="molecule type" value="Genomic_DNA"/>
</dbReference>
<dbReference type="InterPro" id="IPR042211">
    <property type="entry name" value="CRISPR-assoc_Cas1_N"/>
</dbReference>
<dbReference type="Pfam" id="PF00078">
    <property type="entry name" value="RVT_1"/>
    <property type="match status" value="1"/>
</dbReference>
<dbReference type="HAMAP" id="MF_01470">
    <property type="entry name" value="Cas1"/>
    <property type="match status" value="1"/>
</dbReference>
<evidence type="ECO:0000256" key="2">
    <source>
        <dbReference type="ARBA" id="ARBA00022723"/>
    </source>
</evidence>
<dbReference type="Proteomes" id="UP000010445">
    <property type="component" value="Unassembled WGS sequence"/>
</dbReference>
<dbReference type="Pfam" id="PF01867">
    <property type="entry name" value="Cas_Cas1"/>
    <property type="match status" value="1"/>
</dbReference>
<dbReference type="HOGENOM" id="CLU_012698_0_0_11"/>
<feature type="domain" description="Reverse transcriptase" evidence="12">
    <location>
        <begin position="1"/>
        <end position="274"/>
    </location>
</feature>
<dbReference type="RefSeq" id="WP_006063846.1">
    <property type="nucleotide sequence ID" value="NZ_KB290831.1"/>
</dbReference>
<dbReference type="STRING" id="1035195.HMPREF9997_01617"/>
<keyword evidence="3 11" id="KW-0255">Endonuclease</keyword>
<keyword evidence="2 11" id="KW-0479">Metal-binding</keyword>
<evidence type="ECO:0000256" key="6">
    <source>
        <dbReference type="ARBA" id="ARBA00023118"/>
    </source>
</evidence>
<comment type="cofactor">
    <cofactor evidence="11">
        <name>Mg(2+)</name>
        <dbReference type="ChEBI" id="CHEBI:18420"/>
    </cofactor>
    <cofactor evidence="11">
        <name>Mn(2+)</name>
        <dbReference type="ChEBI" id="CHEBI:29035"/>
    </cofactor>
</comment>
<keyword evidence="1 11" id="KW-0540">Nuclease</keyword>
<feature type="binding site" evidence="11">
    <location>
        <position position="535"/>
    </location>
    <ligand>
        <name>Mn(2+)</name>
        <dbReference type="ChEBI" id="CHEBI:29035"/>
    </ligand>
</feature>
<dbReference type="Gene3D" id="3.100.10.20">
    <property type="entry name" value="CRISPR-associated endonuclease Cas1, N-terminal domain"/>
    <property type="match status" value="1"/>
</dbReference>
<keyword evidence="7 11" id="KW-0238">DNA-binding</keyword>
<feature type="binding site" evidence="11">
    <location>
        <position position="520"/>
    </location>
    <ligand>
        <name>Mn(2+)</name>
        <dbReference type="ChEBI" id="CHEBI:29035"/>
    </ligand>
</feature>
<dbReference type="eggNOG" id="COG1518">
    <property type="taxonomic scope" value="Bacteria"/>
</dbReference>
<keyword evidence="4 11" id="KW-0378">Hydrolase</keyword>
<comment type="caution">
    <text evidence="13">The sequence shown here is derived from an EMBL/GenBank/DDBJ whole genome shotgun (WGS) entry which is preliminary data.</text>
</comment>
<gene>
    <name evidence="11" type="primary">cas1</name>
    <name evidence="13" type="ORF">HMPREF9997_01617</name>
</gene>
<comment type="subunit">
    <text evidence="10 11">Homodimer, forms a heterotetramer with a Cas2 homodimer.</text>
</comment>
<dbReference type="Gene3D" id="3.30.70.270">
    <property type="match status" value="1"/>
</dbReference>
<keyword evidence="5 11" id="KW-0460">Magnesium</keyword>
<dbReference type="InterPro" id="IPR042206">
    <property type="entry name" value="CRISPR-assoc_Cas1_C"/>
</dbReference>
<dbReference type="PANTHER" id="PTHR34353">
    <property type="entry name" value="CRISPR-ASSOCIATED ENDONUCLEASE CAS1 1"/>
    <property type="match status" value="1"/>
</dbReference>
<sequence>MSWLAEHAFSERSLGIAWKKVQKRESDDGNLAPSILKFQEDAEEKILRLSEALLDGSYKPYQFTEVDIETNGKERTLHIPAVQDRIVARAILATTTSRIDPLLGASAFGYRPGLGVADAVQAVVDAREAGLKWVLRTDVDDCFPSLSPDIAFDRFTQAVHDTDITDVVEQLLGRTVGNGKMRGTTLPGLPLGCPLSPVLMNLVLVDLDDALNAAGFTVVRYADDIVVVGESKEELEDAARFCQRILRSFNMQLGDDKTDIMTFDDGFAFLGEDFGPKYPPAMPLQRVQEPENRVLYLGAQTAHARISKGRLIVEDRQKGGGKPTKLFDVPCGHVSRIVAFGSVAISSGLRSWAMYNGVDIVLASRRGSYLGIMQGTKTETHSARLIAQVEINDTPRQLEISCAIIRAKIHKQIVVLQRFSKRESEEKVSNAITNMRKFMTMLDDTASIDEAMGLEGAAAKEYFAAYGALLPNELAFTTRSRQPPLDLANASLSFLYTVLLGECVTALRAAGMDPGLGVLHNPQAKRPSLALDLLEEFRPLVADQVVLNAARRNRLTSKHARKDPKGQGILLTKKGREEILKAYEERMLQVVKGSIPDFAGSIRRHLYRQAQRLAGAIMHDDYEWSGMSWR</sequence>
<dbReference type="CDD" id="cd01651">
    <property type="entry name" value="RT_G2_intron"/>
    <property type="match status" value="1"/>
</dbReference>
<name>L1MFC3_9CORY</name>
<evidence type="ECO:0000256" key="5">
    <source>
        <dbReference type="ARBA" id="ARBA00022842"/>
    </source>
</evidence>
<dbReference type="InterPro" id="IPR043502">
    <property type="entry name" value="DNA/RNA_pol_sf"/>
</dbReference>
<dbReference type="GO" id="GO:0003677">
    <property type="term" value="F:DNA binding"/>
    <property type="evidence" value="ECO:0007669"/>
    <property type="project" value="UniProtKB-KW"/>
</dbReference>
<dbReference type="PANTHER" id="PTHR34353:SF2">
    <property type="entry name" value="CRISPR-ASSOCIATED ENDONUCLEASE CAS1 1"/>
    <property type="match status" value="1"/>
</dbReference>
<evidence type="ECO:0000259" key="12">
    <source>
        <dbReference type="PROSITE" id="PS50878"/>
    </source>
</evidence>
<dbReference type="InterPro" id="IPR002729">
    <property type="entry name" value="CRISPR-assoc_Cas1"/>
</dbReference>
<dbReference type="GO" id="GO:0051607">
    <property type="term" value="P:defense response to virus"/>
    <property type="evidence" value="ECO:0007669"/>
    <property type="project" value="UniProtKB-UniRule"/>
</dbReference>
<dbReference type="InterPro" id="IPR000477">
    <property type="entry name" value="RT_dom"/>
</dbReference>
<dbReference type="EC" id="3.1.-.-" evidence="11"/>